<comment type="catalytic activity">
    <reaction evidence="9">
        <text>a hydroperoxide + [thioredoxin]-dithiol = an alcohol + [thioredoxin]-disulfide + H2O</text>
        <dbReference type="Rhea" id="RHEA:62620"/>
        <dbReference type="Rhea" id="RHEA-COMP:10698"/>
        <dbReference type="Rhea" id="RHEA-COMP:10700"/>
        <dbReference type="ChEBI" id="CHEBI:15377"/>
        <dbReference type="ChEBI" id="CHEBI:29950"/>
        <dbReference type="ChEBI" id="CHEBI:30879"/>
        <dbReference type="ChEBI" id="CHEBI:35924"/>
        <dbReference type="ChEBI" id="CHEBI:50058"/>
        <dbReference type="EC" id="1.11.1.24"/>
    </reaction>
</comment>
<dbReference type="InterPro" id="IPR036249">
    <property type="entry name" value="Thioredoxin-like_sf"/>
</dbReference>
<dbReference type="InterPro" id="IPR013766">
    <property type="entry name" value="Thioredoxin_domain"/>
</dbReference>
<gene>
    <name evidence="11" type="primary">bcp1</name>
    <name evidence="11" type="ordered locus">HQ_1964A</name>
</gene>
<proteinExistence type="inferred from homology"/>
<evidence type="ECO:0000313" key="11">
    <source>
        <dbReference type="EMBL" id="CAJ52092.1"/>
    </source>
</evidence>
<evidence type="ECO:0000256" key="1">
    <source>
        <dbReference type="ARBA" id="ARBA00013017"/>
    </source>
</evidence>
<dbReference type="Gene3D" id="3.40.30.10">
    <property type="entry name" value="Glutaredoxin"/>
    <property type="match status" value="1"/>
</dbReference>
<dbReference type="Pfam" id="PF00578">
    <property type="entry name" value="AhpC-TSA"/>
    <property type="match status" value="1"/>
</dbReference>
<dbReference type="GO" id="GO:0005737">
    <property type="term" value="C:cytoplasm"/>
    <property type="evidence" value="ECO:0007669"/>
    <property type="project" value="TreeGrafter"/>
</dbReference>
<keyword evidence="12" id="KW-1185">Reference proteome</keyword>
<organism evidence="11 12">
    <name type="scientific">Haloquadratum walsbyi (strain DSM 16790 / HBSQ001)</name>
    <dbReference type="NCBI Taxonomy" id="362976"/>
    <lineage>
        <taxon>Archaea</taxon>
        <taxon>Methanobacteriati</taxon>
        <taxon>Methanobacteriota</taxon>
        <taxon>Stenosarchaea group</taxon>
        <taxon>Halobacteria</taxon>
        <taxon>Halobacteriales</taxon>
        <taxon>Haloferacaceae</taxon>
        <taxon>Haloquadratum</taxon>
    </lineage>
</organism>
<dbReference type="EC" id="1.11.1.24" evidence="1"/>
<dbReference type="CDD" id="cd03017">
    <property type="entry name" value="PRX_BCP"/>
    <property type="match status" value="1"/>
</dbReference>
<comment type="similarity">
    <text evidence="8">Belongs to the peroxiredoxin family. BCP/PrxQ subfamily.</text>
</comment>
<keyword evidence="3" id="KW-0049">Antioxidant</keyword>
<dbReference type="InterPro" id="IPR000866">
    <property type="entry name" value="AhpC/TSA"/>
</dbReference>
<dbReference type="GO" id="GO:0034599">
    <property type="term" value="P:cellular response to oxidative stress"/>
    <property type="evidence" value="ECO:0007669"/>
    <property type="project" value="TreeGrafter"/>
</dbReference>
<dbReference type="SUPFAM" id="SSF52833">
    <property type="entry name" value="Thioredoxin-like"/>
    <property type="match status" value="1"/>
</dbReference>
<reference evidence="11 12" key="1">
    <citation type="journal article" date="2006" name="BMC Genomics">
        <title>The genome of the square archaeon Haloquadratum walsbyi: life at the limits of water activity.</title>
        <authorList>
            <person name="Bolhuis H.H."/>
            <person name="Palm P.P."/>
            <person name="Wende A.W."/>
            <person name="Falb M.M."/>
            <person name="Rampp M.M."/>
            <person name="Rodriguez-Valera F.F."/>
            <person name="Pfeiffer F.F."/>
            <person name="Oesterhelt D.D."/>
        </authorList>
    </citation>
    <scope>NUCLEOTIDE SEQUENCE [LARGE SCALE GENOMIC DNA]</scope>
    <source>
        <strain evidence="12">DSM 16790 / HBSQ001</strain>
    </source>
</reference>
<keyword evidence="4 11" id="KW-0560">Oxidoreductase</keyword>
<dbReference type="InterPro" id="IPR050924">
    <property type="entry name" value="Peroxiredoxin_BCP/PrxQ"/>
</dbReference>
<dbReference type="RefSeq" id="WP_011571235.1">
    <property type="nucleotide sequence ID" value="NC_008212.1"/>
</dbReference>
<name>Q18IS5_HALWD</name>
<keyword evidence="5" id="KW-1015">Disulfide bond</keyword>
<protein>
    <recommendedName>
        <fullName evidence="1">thioredoxin-dependent peroxiredoxin</fullName>
        <ecNumber evidence="1">1.11.1.24</ecNumber>
    </recommendedName>
    <alternativeName>
        <fullName evidence="7">Thioredoxin peroxidase</fullName>
    </alternativeName>
</protein>
<dbReference type="PANTHER" id="PTHR42801">
    <property type="entry name" value="THIOREDOXIN-DEPENDENT PEROXIDE REDUCTASE"/>
    <property type="match status" value="1"/>
</dbReference>
<dbReference type="EMBL" id="AM180088">
    <property type="protein sequence ID" value="CAJ52092.1"/>
    <property type="molecule type" value="Genomic_DNA"/>
</dbReference>
<accession>Q18IS5</accession>
<evidence type="ECO:0000256" key="6">
    <source>
        <dbReference type="ARBA" id="ARBA00023284"/>
    </source>
</evidence>
<evidence type="ECO:0000256" key="7">
    <source>
        <dbReference type="ARBA" id="ARBA00032824"/>
    </source>
</evidence>
<dbReference type="PROSITE" id="PS51352">
    <property type="entry name" value="THIOREDOXIN_2"/>
    <property type="match status" value="1"/>
</dbReference>
<dbReference type="STRING" id="362976.HQ_1964A"/>
<keyword evidence="6" id="KW-0676">Redox-active center</keyword>
<dbReference type="HOGENOM" id="CLU_042529_14_1_2"/>
<dbReference type="AlphaFoldDB" id="Q18IS5"/>
<evidence type="ECO:0000256" key="4">
    <source>
        <dbReference type="ARBA" id="ARBA00023002"/>
    </source>
</evidence>
<evidence type="ECO:0000259" key="10">
    <source>
        <dbReference type="PROSITE" id="PS51352"/>
    </source>
</evidence>
<keyword evidence="2 11" id="KW-0575">Peroxidase</keyword>
<dbReference type="GO" id="GO:0045454">
    <property type="term" value="P:cell redox homeostasis"/>
    <property type="evidence" value="ECO:0007669"/>
    <property type="project" value="TreeGrafter"/>
</dbReference>
<dbReference type="GeneID" id="4193762"/>
<dbReference type="GO" id="GO:0008379">
    <property type="term" value="F:thioredoxin peroxidase activity"/>
    <property type="evidence" value="ECO:0007669"/>
    <property type="project" value="TreeGrafter"/>
</dbReference>
<evidence type="ECO:0000256" key="5">
    <source>
        <dbReference type="ARBA" id="ARBA00023157"/>
    </source>
</evidence>
<evidence type="ECO:0000313" key="12">
    <source>
        <dbReference type="Proteomes" id="UP000001975"/>
    </source>
</evidence>
<dbReference type="Proteomes" id="UP000001975">
    <property type="component" value="Chromosome"/>
</dbReference>
<evidence type="ECO:0000256" key="8">
    <source>
        <dbReference type="ARBA" id="ARBA00038489"/>
    </source>
</evidence>
<dbReference type="PANTHER" id="PTHR42801:SF4">
    <property type="entry name" value="AHPC_TSA FAMILY PROTEIN"/>
    <property type="match status" value="1"/>
</dbReference>
<dbReference type="eggNOG" id="arCOG00310">
    <property type="taxonomic scope" value="Archaea"/>
</dbReference>
<sequence>MLAAGDPAPTITATNQHDESITIEFNTPTVMYFYPKDFTGGCTIEANDFQSVLPEFREVGINVYGVSMDTVKSHAEFAEKEDIIFNLLADPDGEIASAFGLDTTSGYIDRRTFTLAESEVISVYDPAMADPSGHARKVLTDMRNNYGRGG</sequence>
<evidence type="ECO:0000256" key="9">
    <source>
        <dbReference type="ARBA" id="ARBA00049091"/>
    </source>
</evidence>
<feature type="domain" description="Thioredoxin" evidence="10">
    <location>
        <begin position="2"/>
        <end position="122"/>
    </location>
</feature>
<dbReference type="KEGG" id="hwa:HQ_1964A"/>
<evidence type="ECO:0000256" key="3">
    <source>
        <dbReference type="ARBA" id="ARBA00022862"/>
    </source>
</evidence>
<evidence type="ECO:0000256" key="2">
    <source>
        <dbReference type="ARBA" id="ARBA00022559"/>
    </source>
</evidence>